<accession>A0A1I0CNV9</accession>
<dbReference type="SUPFAM" id="SSF52833">
    <property type="entry name" value="Thioredoxin-like"/>
    <property type="match status" value="1"/>
</dbReference>
<sequence length="65" mass="7684">MFNKNGKLYKELNLQNVIDELDDEKLIELLVANPMLVKRPIVTNFKDLVLVGFKEQEYIEVFKQD</sequence>
<keyword evidence="3" id="KW-1185">Reference proteome</keyword>
<dbReference type="STRING" id="1120990.SAMN03080614_10853"/>
<proteinExistence type="inferred from homology"/>
<dbReference type="PROSITE" id="PS51353">
    <property type="entry name" value="ARSC"/>
    <property type="match status" value="1"/>
</dbReference>
<dbReference type="AlphaFoldDB" id="A0A1I0CNV9"/>
<protein>
    <submittedName>
        <fullName evidence="2">ArsC family protein</fullName>
    </submittedName>
</protein>
<dbReference type="EMBL" id="FOIF01000085">
    <property type="protein sequence ID" value="SET21367.1"/>
    <property type="molecule type" value="Genomic_DNA"/>
</dbReference>
<reference evidence="3" key="1">
    <citation type="submission" date="2016-10" db="EMBL/GenBank/DDBJ databases">
        <authorList>
            <person name="Varghese N."/>
            <person name="Submissions S."/>
        </authorList>
    </citation>
    <scope>NUCLEOTIDE SEQUENCE [LARGE SCALE GENOMIC DNA]</scope>
    <source>
        <strain evidence="3">DSM 13577</strain>
    </source>
</reference>
<dbReference type="InterPro" id="IPR036249">
    <property type="entry name" value="Thioredoxin-like_sf"/>
</dbReference>
<dbReference type="PANTHER" id="PTHR30041:SF8">
    <property type="entry name" value="PROTEIN YFFB"/>
    <property type="match status" value="1"/>
</dbReference>
<dbReference type="InterPro" id="IPR006660">
    <property type="entry name" value="Arsenate_reductase-like"/>
</dbReference>
<evidence type="ECO:0000313" key="3">
    <source>
        <dbReference type="Proteomes" id="UP000243819"/>
    </source>
</evidence>
<evidence type="ECO:0000313" key="2">
    <source>
        <dbReference type="EMBL" id="SET21367.1"/>
    </source>
</evidence>
<dbReference type="Proteomes" id="UP000243819">
    <property type="component" value="Unassembled WGS sequence"/>
</dbReference>
<dbReference type="Pfam" id="PF03960">
    <property type="entry name" value="ArsC"/>
    <property type="match status" value="1"/>
</dbReference>
<evidence type="ECO:0000256" key="1">
    <source>
        <dbReference type="PROSITE-ProRule" id="PRU01282"/>
    </source>
</evidence>
<dbReference type="Gene3D" id="3.40.30.10">
    <property type="entry name" value="Glutaredoxin"/>
    <property type="match status" value="1"/>
</dbReference>
<name>A0A1I0CNV9_9FIRM</name>
<comment type="similarity">
    <text evidence="1">Belongs to the ArsC family.</text>
</comment>
<organism evidence="2 3">
    <name type="scientific">Anaerobranca gottschalkii DSM 13577</name>
    <dbReference type="NCBI Taxonomy" id="1120990"/>
    <lineage>
        <taxon>Bacteria</taxon>
        <taxon>Bacillati</taxon>
        <taxon>Bacillota</taxon>
        <taxon>Clostridia</taxon>
        <taxon>Eubacteriales</taxon>
        <taxon>Proteinivoracaceae</taxon>
        <taxon>Anaerobranca</taxon>
    </lineage>
</organism>
<dbReference type="PANTHER" id="PTHR30041">
    <property type="entry name" value="ARSENATE REDUCTASE"/>
    <property type="match status" value="1"/>
</dbReference>
<gene>
    <name evidence="2" type="ORF">SAMN03080614_10853</name>
</gene>